<evidence type="ECO:0000256" key="4">
    <source>
        <dbReference type="ARBA" id="ARBA00018632"/>
    </source>
</evidence>
<accession>A0A9K3KKR0</accession>
<dbReference type="EMBL" id="JAGRRH010000023">
    <property type="protein sequence ID" value="KAG7344598.1"/>
    <property type="molecule type" value="Genomic_DNA"/>
</dbReference>
<organism evidence="18 19">
    <name type="scientific">Nitzschia inconspicua</name>
    <dbReference type="NCBI Taxonomy" id="303405"/>
    <lineage>
        <taxon>Eukaryota</taxon>
        <taxon>Sar</taxon>
        <taxon>Stramenopiles</taxon>
        <taxon>Ochrophyta</taxon>
        <taxon>Bacillariophyta</taxon>
        <taxon>Bacillariophyceae</taxon>
        <taxon>Bacillariophycidae</taxon>
        <taxon>Bacillariales</taxon>
        <taxon>Bacillariaceae</taxon>
        <taxon>Nitzschia</taxon>
    </lineage>
</organism>
<reference evidence="18" key="2">
    <citation type="submission" date="2021-04" db="EMBL/GenBank/DDBJ databases">
        <authorList>
            <person name="Podell S."/>
        </authorList>
    </citation>
    <scope>NUCLEOTIDE SEQUENCE</scope>
    <source>
        <strain evidence="18">Hildebrandi</strain>
    </source>
</reference>
<evidence type="ECO:0000256" key="12">
    <source>
        <dbReference type="ARBA" id="ARBA00023128"/>
    </source>
</evidence>
<evidence type="ECO:0000256" key="1">
    <source>
        <dbReference type="ARBA" id="ARBA00003195"/>
    </source>
</evidence>
<keyword evidence="19" id="KW-1185">Reference proteome</keyword>
<evidence type="ECO:0000256" key="5">
    <source>
        <dbReference type="ARBA" id="ARBA00022448"/>
    </source>
</evidence>
<comment type="subcellular location">
    <subcellularLocation>
        <location evidence="2">Mitochondrion inner membrane</location>
        <topology evidence="2">Single-pass membrane protein</topology>
    </subcellularLocation>
</comment>
<feature type="compositionally biased region" description="Polar residues" evidence="17">
    <location>
        <begin position="16"/>
        <end position="27"/>
    </location>
</feature>
<keyword evidence="6" id="KW-0679">Respiratory chain</keyword>
<feature type="region of interest" description="Disordered" evidence="17">
    <location>
        <begin position="15"/>
        <end position="43"/>
    </location>
</feature>
<sequence>MLSAVARSTVAKRVATSANNKRSTTGLLLQRRHGSDMPVPQSQNAPLWHGHSVQKEGWEEYLYFYYAAGILLQAAVILATPETSIESWAREEAKARLYLASKGQTEFEFGKHYQDVVESENLELWSKFAAKAVTPGEDDDDDEEEEDEEEDDDEE</sequence>
<evidence type="ECO:0000256" key="14">
    <source>
        <dbReference type="ARBA" id="ARBA00030753"/>
    </source>
</evidence>
<feature type="region of interest" description="Disordered" evidence="17">
    <location>
        <begin position="129"/>
        <end position="155"/>
    </location>
</feature>
<evidence type="ECO:0000256" key="2">
    <source>
        <dbReference type="ARBA" id="ARBA00004434"/>
    </source>
</evidence>
<dbReference type="AlphaFoldDB" id="A0A9K3KKR0"/>
<gene>
    <name evidence="18" type="ORF">IV203_022606</name>
</gene>
<dbReference type="Pfam" id="PF10183">
    <property type="entry name" value="ESSS"/>
    <property type="match status" value="1"/>
</dbReference>
<keyword evidence="10" id="KW-0249">Electron transport</keyword>
<evidence type="ECO:0000256" key="3">
    <source>
        <dbReference type="ARBA" id="ARBA00008915"/>
    </source>
</evidence>
<evidence type="ECO:0000256" key="8">
    <source>
        <dbReference type="ARBA" id="ARBA00022792"/>
    </source>
</evidence>
<name>A0A9K3KKR0_9STRA</name>
<keyword evidence="8" id="KW-0999">Mitochondrion inner membrane</keyword>
<keyword evidence="11" id="KW-1133">Transmembrane helix</keyword>
<dbReference type="GO" id="GO:0005743">
    <property type="term" value="C:mitochondrial inner membrane"/>
    <property type="evidence" value="ECO:0007669"/>
    <property type="project" value="UniProtKB-SubCell"/>
</dbReference>
<evidence type="ECO:0000256" key="16">
    <source>
        <dbReference type="ARBA" id="ARBA00046528"/>
    </source>
</evidence>
<dbReference type="InterPro" id="IPR019329">
    <property type="entry name" value="NADH_UbQ_OxRdtase_ESSS_su"/>
</dbReference>
<evidence type="ECO:0000313" key="18">
    <source>
        <dbReference type="EMBL" id="KAG7344598.1"/>
    </source>
</evidence>
<evidence type="ECO:0000256" key="10">
    <source>
        <dbReference type="ARBA" id="ARBA00022982"/>
    </source>
</evidence>
<evidence type="ECO:0000256" key="15">
    <source>
        <dbReference type="ARBA" id="ARBA00031387"/>
    </source>
</evidence>
<evidence type="ECO:0000256" key="7">
    <source>
        <dbReference type="ARBA" id="ARBA00022692"/>
    </source>
</evidence>
<evidence type="ECO:0000256" key="6">
    <source>
        <dbReference type="ARBA" id="ARBA00022660"/>
    </source>
</evidence>
<comment type="subunit">
    <text evidence="16">Complex I is composed of 45 different subunits. Interacts with BCAP31.</text>
</comment>
<comment type="similarity">
    <text evidence="3">Belongs to the complex I NDUFB11 subunit family.</text>
</comment>
<keyword evidence="12" id="KW-0496">Mitochondrion</keyword>
<dbReference type="Proteomes" id="UP000693970">
    <property type="component" value="Unassembled WGS sequence"/>
</dbReference>
<reference evidence="18" key="1">
    <citation type="journal article" date="2021" name="Sci. Rep.">
        <title>Diploid genomic architecture of Nitzschia inconspicua, an elite biomass production diatom.</title>
        <authorList>
            <person name="Oliver A."/>
            <person name="Podell S."/>
            <person name="Pinowska A."/>
            <person name="Traller J.C."/>
            <person name="Smith S.R."/>
            <person name="McClure R."/>
            <person name="Beliaev A."/>
            <person name="Bohutskyi P."/>
            <person name="Hill E.A."/>
            <person name="Rabines A."/>
            <person name="Zheng H."/>
            <person name="Allen L.Z."/>
            <person name="Kuo A."/>
            <person name="Grigoriev I.V."/>
            <person name="Allen A.E."/>
            <person name="Hazlebeck D."/>
            <person name="Allen E.E."/>
        </authorList>
    </citation>
    <scope>NUCLEOTIDE SEQUENCE</scope>
    <source>
        <strain evidence="18">Hildebrandi</strain>
    </source>
</reference>
<evidence type="ECO:0000256" key="13">
    <source>
        <dbReference type="ARBA" id="ARBA00023136"/>
    </source>
</evidence>
<dbReference type="OrthoDB" id="188299at2759"/>
<evidence type="ECO:0000256" key="9">
    <source>
        <dbReference type="ARBA" id="ARBA00022946"/>
    </source>
</evidence>
<keyword evidence="5" id="KW-0813">Transport</keyword>
<evidence type="ECO:0000256" key="11">
    <source>
        <dbReference type="ARBA" id="ARBA00022989"/>
    </source>
</evidence>
<keyword evidence="9" id="KW-0809">Transit peptide</keyword>
<evidence type="ECO:0000313" key="19">
    <source>
        <dbReference type="Proteomes" id="UP000693970"/>
    </source>
</evidence>
<proteinExistence type="inferred from homology"/>
<keyword evidence="13" id="KW-0472">Membrane</keyword>
<comment type="caution">
    <text evidence="18">The sequence shown here is derived from an EMBL/GenBank/DDBJ whole genome shotgun (WGS) entry which is preliminary data.</text>
</comment>
<feature type="compositionally biased region" description="Acidic residues" evidence="17">
    <location>
        <begin position="136"/>
        <end position="155"/>
    </location>
</feature>
<protein>
    <recommendedName>
        <fullName evidence="4">NADH dehydrogenase [ubiquinone] 1 beta subcomplex subunit 11, mitochondrial</fullName>
    </recommendedName>
    <alternativeName>
        <fullName evidence="15">Complex I-ESSS</fullName>
    </alternativeName>
    <alternativeName>
        <fullName evidence="14">NADH-ubiquinone oxidoreductase ESSS subunit</fullName>
    </alternativeName>
</protein>
<evidence type="ECO:0000256" key="17">
    <source>
        <dbReference type="SAM" id="MobiDB-lite"/>
    </source>
</evidence>
<keyword evidence="7" id="KW-0812">Transmembrane</keyword>
<comment type="function">
    <text evidence="1">Accessory subunit of the mitochondrial membrane respiratory chain NADH dehydrogenase (Complex I), that is believed not to be involved in catalysis. Complex I functions in the transfer of electrons from NADH to the respiratory chain. The immediate electron acceptor for the enzyme is believed to be ubiquinone.</text>
</comment>